<name>A0A4Y4DSF7_GLUUR</name>
<sequence>MTLGLVAARAGHVKVSVANLPFAGGAEPNWFMQMNFAERITWPALPSELRAQIESVLGSEVVDSRSQTGGFSPGTADRIVTADGRRAFVKAVSRELNEGSANLHVREAKIAASLHSSLPVPRFIGHQTWENWEALIFSDIDGCSPKLPWNQNELLAVLDVLAGMTREPLDVGEIQLPELYEDVREDFQGFRRLMSDGYIPEDPWVAANTAELNELAQKADEALAGDQLVHSDLRSDNLLIDTSGEIILVDWPWATRGAAWYDGLTVLIEAKIFNPDFDADRLIASHELFNGVASEAVDAVLAGLAGFYVDAARRPPIPSLPTLRDYHAKQASATVAWLKGRLDSRSRLA</sequence>
<dbReference type="AlphaFoldDB" id="A0A4Y4DSF7"/>
<feature type="domain" description="Protein kinase" evidence="1">
    <location>
        <begin position="62"/>
        <end position="349"/>
    </location>
</feature>
<dbReference type="GO" id="GO:0004672">
    <property type="term" value="F:protein kinase activity"/>
    <property type="evidence" value="ECO:0007669"/>
    <property type="project" value="InterPro"/>
</dbReference>
<protein>
    <recommendedName>
        <fullName evidence="1">Protein kinase domain-containing protein</fullName>
    </recommendedName>
</protein>
<dbReference type="Gene3D" id="3.30.200.20">
    <property type="entry name" value="Phosphorylase Kinase, domain 1"/>
    <property type="match status" value="1"/>
</dbReference>
<evidence type="ECO:0000259" key="1">
    <source>
        <dbReference type="PROSITE" id="PS50011"/>
    </source>
</evidence>
<reference evidence="2 3" key="1">
    <citation type="submission" date="2019-06" db="EMBL/GenBank/DDBJ databases">
        <title>Whole genome shotgun sequence of Glutamicibacter uratoxydans NBRC 15515.</title>
        <authorList>
            <person name="Hosoyama A."/>
            <person name="Uohara A."/>
            <person name="Ohji S."/>
            <person name="Ichikawa N."/>
        </authorList>
    </citation>
    <scope>NUCLEOTIDE SEQUENCE [LARGE SCALE GENOMIC DNA]</scope>
    <source>
        <strain evidence="2 3">NBRC 15515</strain>
    </source>
</reference>
<dbReference type="InterPro" id="IPR002575">
    <property type="entry name" value="Aminoglycoside_PTrfase"/>
</dbReference>
<gene>
    <name evidence="2" type="ORF">AUR04nite_19920</name>
</gene>
<dbReference type="PROSITE" id="PS50011">
    <property type="entry name" value="PROTEIN_KINASE_DOM"/>
    <property type="match status" value="1"/>
</dbReference>
<dbReference type="Pfam" id="PF01636">
    <property type="entry name" value="APH"/>
    <property type="match status" value="1"/>
</dbReference>
<dbReference type="InterPro" id="IPR000719">
    <property type="entry name" value="Prot_kinase_dom"/>
</dbReference>
<evidence type="ECO:0000313" key="3">
    <source>
        <dbReference type="Proteomes" id="UP000316612"/>
    </source>
</evidence>
<dbReference type="EMBL" id="BJNY01000010">
    <property type="protein sequence ID" value="GED06460.1"/>
    <property type="molecule type" value="Genomic_DNA"/>
</dbReference>
<proteinExistence type="predicted"/>
<comment type="caution">
    <text evidence="2">The sequence shown here is derived from an EMBL/GenBank/DDBJ whole genome shotgun (WGS) entry which is preliminary data.</text>
</comment>
<accession>A0A4Y4DSF7</accession>
<dbReference type="SUPFAM" id="SSF56112">
    <property type="entry name" value="Protein kinase-like (PK-like)"/>
    <property type="match status" value="1"/>
</dbReference>
<keyword evidence="3" id="KW-1185">Reference proteome</keyword>
<organism evidence="2 3">
    <name type="scientific">Glutamicibacter uratoxydans</name>
    <name type="common">Arthrobacter uratoxydans</name>
    <dbReference type="NCBI Taxonomy" id="43667"/>
    <lineage>
        <taxon>Bacteria</taxon>
        <taxon>Bacillati</taxon>
        <taxon>Actinomycetota</taxon>
        <taxon>Actinomycetes</taxon>
        <taxon>Micrococcales</taxon>
        <taxon>Micrococcaceae</taxon>
        <taxon>Glutamicibacter</taxon>
    </lineage>
</organism>
<evidence type="ECO:0000313" key="2">
    <source>
        <dbReference type="EMBL" id="GED06460.1"/>
    </source>
</evidence>
<dbReference type="Proteomes" id="UP000316612">
    <property type="component" value="Unassembled WGS sequence"/>
</dbReference>
<dbReference type="GO" id="GO:0005524">
    <property type="term" value="F:ATP binding"/>
    <property type="evidence" value="ECO:0007669"/>
    <property type="project" value="InterPro"/>
</dbReference>
<dbReference type="Gene3D" id="3.90.1200.10">
    <property type="match status" value="1"/>
</dbReference>
<dbReference type="InterPro" id="IPR011009">
    <property type="entry name" value="Kinase-like_dom_sf"/>
</dbReference>